<proteinExistence type="predicted"/>
<dbReference type="AlphaFoldDB" id="A0A317Y493"/>
<gene>
    <name evidence="2" type="ORF">Zm00014a_037387</name>
</gene>
<feature type="region of interest" description="Disordered" evidence="1">
    <location>
        <begin position="16"/>
        <end position="169"/>
    </location>
</feature>
<name>A0A317Y493_MAIZE</name>
<reference evidence="2" key="1">
    <citation type="journal article" date="2018" name="Nat. Genet.">
        <title>Extensive intraspecific gene order and gene structural variations between Mo17 and other maize genomes.</title>
        <authorList>
            <person name="Sun S."/>
            <person name="Zhou Y."/>
            <person name="Chen J."/>
            <person name="Shi J."/>
            <person name="Zhao H."/>
            <person name="Zhao H."/>
            <person name="Song W."/>
            <person name="Zhang M."/>
            <person name="Cui Y."/>
            <person name="Dong X."/>
            <person name="Liu H."/>
            <person name="Ma X."/>
            <person name="Jiao Y."/>
            <person name="Wang B."/>
            <person name="Wei X."/>
            <person name="Stein J.C."/>
            <person name="Glaubitz J.C."/>
            <person name="Lu F."/>
            <person name="Yu G."/>
            <person name="Liang C."/>
            <person name="Fengler K."/>
            <person name="Li B."/>
            <person name="Rafalski A."/>
            <person name="Schnable P.S."/>
            <person name="Ware D.H."/>
            <person name="Buckler E.S."/>
            <person name="Lai J."/>
        </authorList>
    </citation>
    <scope>NUCLEOTIDE SEQUENCE [LARGE SCALE GENOMIC DNA]</scope>
    <source>
        <tissue evidence="2">Seedling</tissue>
    </source>
</reference>
<accession>A0A317Y493</accession>
<organism evidence="2">
    <name type="scientific">Zea mays</name>
    <name type="common">Maize</name>
    <dbReference type="NCBI Taxonomy" id="4577"/>
    <lineage>
        <taxon>Eukaryota</taxon>
        <taxon>Viridiplantae</taxon>
        <taxon>Streptophyta</taxon>
        <taxon>Embryophyta</taxon>
        <taxon>Tracheophyta</taxon>
        <taxon>Spermatophyta</taxon>
        <taxon>Magnoliopsida</taxon>
        <taxon>Liliopsida</taxon>
        <taxon>Poales</taxon>
        <taxon>Poaceae</taxon>
        <taxon>PACMAD clade</taxon>
        <taxon>Panicoideae</taxon>
        <taxon>Andropogonodae</taxon>
        <taxon>Andropogoneae</taxon>
        <taxon>Tripsacinae</taxon>
        <taxon>Zea</taxon>
    </lineage>
</organism>
<protein>
    <submittedName>
        <fullName evidence="2">Uncharacterized protein</fullName>
    </submittedName>
</protein>
<comment type="caution">
    <text evidence="2">The sequence shown here is derived from an EMBL/GenBank/DDBJ whole genome shotgun (WGS) entry which is preliminary data.</text>
</comment>
<dbReference type="Proteomes" id="UP000251960">
    <property type="component" value="Chromosome 1"/>
</dbReference>
<feature type="compositionally biased region" description="Pro residues" evidence="1">
    <location>
        <begin position="19"/>
        <end position="28"/>
    </location>
</feature>
<evidence type="ECO:0000313" key="2">
    <source>
        <dbReference type="EMBL" id="PWZ53395.1"/>
    </source>
</evidence>
<sequence length="169" mass="17995">MLPTLACVSLLVAHHSPVPNLPPPPPTSLPNGSPHIYHVPAALAPVQSVSPLSPSKAYAPPPRHRARPRSPTWPCSPTARSSPRCSPSPSRNPSRSSPPGIRRTGGTRSSWWAPVGCRPRTRPPSQRSPSPSACKRGSPARCSPPPSSLSPWLVPLPTPPLPFDTKKTR</sequence>
<feature type="compositionally biased region" description="Low complexity" evidence="1">
    <location>
        <begin position="75"/>
        <end position="99"/>
    </location>
</feature>
<feature type="compositionally biased region" description="Low complexity" evidence="1">
    <location>
        <begin position="123"/>
        <end position="132"/>
    </location>
</feature>
<dbReference type="EMBL" id="NCVQ01000001">
    <property type="protein sequence ID" value="PWZ53395.1"/>
    <property type="molecule type" value="Genomic_DNA"/>
</dbReference>
<feature type="compositionally biased region" description="Pro residues" evidence="1">
    <location>
        <begin position="142"/>
        <end position="162"/>
    </location>
</feature>
<evidence type="ECO:0000256" key="1">
    <source>
        <dbReference type="SAM" id="MobiDB-lite"/>
    </source>
</evidence>